<accession>A0A0W8IEC6</accession>
<evidence type="ECO:0000256" key="1">
    <source>
        <dbReference type="SAM" id="MobiDB-lite"/>
    </source>
</evidence>
<evidence type="ECO:0000313" key="3">
    <source>
        <dbReference type="Proteomes" id="UP000054023"/>
    </source>
</evidence>
<comment type="caution">
    <text evidence="2">The sequence shown here is derived from an EMBL/GenBank/DDBJ whole genome shotgun (WGS) entry which is preliminary data.</text>
</comment>
<organism evidence="2 3">
    <name type="scientific">Nesterenkonia jeotgali</name>
    <dbReference type="NCBI Taxonomy" id="317018"/>
    <lineage>
        <taxon>Bacteria</taxon>
        <taxon>Bacillati</taxon>
        <taxon>Actinomycetota</taxon>
        <taxon>Actinomycetes</taxon>
        <taxon>Micrococcales</taxon>
        <taxon>Micrococcaceae</taxon>
        <taxon>Nesterenkonia</taxon>
    </lineage>
</organism>
<dbReference type="RefSeq" id="WP_058889391.1">
    <property type="nucleotide sequence ID" value="NZ_LQBM01000004.1"/>
</dbReference>
<dbReference type="STRING" id="317018.AVL63_06705"/>
<proteinExistence type="predicted"/>
<reference evidence="3" key="1">
    <citation type="submission" date="2015-12" db="EMBL/GenBank/DDBJ databases">
        <authorList>
            <person name="Nair G.R."/>
            <person name="Kaur G."/>
            <person name="Mayilraj S."/>
        </authorList>
    </citation>
    <scope>NUCLEOTIDE SEQUENCE [LARGE SCALE GENOMIC DNA]</scope>
    <source>
        <strain evidence="3">CD08_7</strain>
    </source>
</reference>
<dbReference type="AlphaFoldDB" id="A0A0W8IEC6"/>
<name>A0A0W8IEC6_9MICC</name>
<sequence>MADPESAPRVHAETRQQWREWLLAHHETASSVWLVSWKKATGRPAVSYDDAVSEALAVGWVDSKPRKLDEERTMLYFSPRKPGSAWSRPNKLRVEQLRRSGAMTEAGERVVARAVASGAWTLLDQVEDLIVPEDLDAAFTRNPPARENWDRFPPSVRRGILEWIIQARRPATRQARVEETARQAALNQRANQWRPPRSGRSGDPDRETP</sequence>
<evidence type="ECO:0008006" key="4">
    <source>
        <dbReference type="Google" id="ProtNLM"/>
    </source>
</evidence>
<evidence type="ECO:0000313" key="2">
    <source>
        <dbReference type="EMBL" id="KUG58273.1"/>
    </source>
</evidence>
<gene>
    <name evidence="2" type="ORF">AVL63_06705</name>
</gene>
<keyword evidence="3" id="KW-1185">Reference proteome</keyword>
<feature type="compositionally biased region" description="Basic and acidic residues" evidence="1">
    <location>
        <begin position="200"/>
        <end position="209"/>
    </location>
</feature>
<feature type="compositionally biased region" description="Low complexity" evidence="1">
    <location>
        <begin position="182"/>
        <end position="192"/>
    </location>
</feature>
<feature type="region of interest" description="Disordered" evidence="1">
    <location>
        <begin position="172"/>
        <end position="209"/>
    </location>
</feature>
<protein>
    <recommendedName>
        <fullName evidence="4">Bacteriocin-protection protein</fullName>
    </recommendedName>
</protein>
<dbReference type="EMBL" id="LQBM01000004">
    <property type="protein sequence ID" value="KUG58273.1"/>
    <property type="molecule type" value="Genomic_DNA"/>
</dbReference>
<dbReference type="Pfam" id="PF13376">
    <property type="entry name" value="OmdA"/>
    <property type="match status" value="1"/>
</dbReference>
<dbReference type="Proteomes" id="UP000054023">
    <property type="component" value="Unassembled WGS sequence"/>
</dbReference>
<dbReference type="OrthoDB" id="9796999at2"/>